<comment type="caution">
    <text evidence="1">The sequence shown here is derived from an EMBL/GenBank/DDBJ whole genome shotgun (WGS) entry which is preliminary data.</text>
</comment>
<evidence type="ECO:0000313" key="1">
    <source>
        <dbReference type="EMBL" id="KAJ4965407.1"/>
    </source>
</evidence>
<name>A0A9Q0K7N8_9MAGN</name>
<keyword evidence="2" id="KW-1185">Reference proteome</keyword>
<dbReference type="Gene3D" id="3.90.120.10">
    <property type="entry name" value="DNA Methylase, subunit A, domain 2"/>
    <property type="match status" value="1"/>
</dbReference>
<dbReference type="GO" id="GO:0003886">
    <property type="term" value="F:DNA (cytosine-5-)-methyltransferase activity"/>
    <property type="evidence" value="ECO:0007669"/>
    <property type="project" value="TreeGrafter"/>
</dbReference>
<dbReference type="Proteomes" id="UP001141806">
    <property type="component" value="Unassembled WGS sequence"/>
</dbReference>
<dbReference type="GO" id="GO:0005634">
    <property type="term" value="C:nucleus"/>
    <property type="evidence" value="ECO:0007669"/>
    <property type="project" value="TreeGrafter"/>
</dbReference>
<protein>
    <submittedName>
        <fullName evidence="1">Uncharacterized protein</fullName>
    </submittedName>
</protein>
<evidence type="ECO:0000313" key="2">
    <source>
        <dbReference type="Proteomes" id="UP001141806"/>
    </source>
</evidence>
<dbReference type="PANTHER" id="PTHR10629:SF52">
    <property type="entry name" value="DNA (CYTOSINE-5)-METHYLTRANSFERASE 1"/>
    <property type="match status" value="1"/>
</dbReference>
<dbReference type="InterPro" id="IPR050390">
    <property type="entry name" value="C5-Methyltransferase"/>
</dbReference>
<organism evidence="1 2">
    <name type="scientific">Protea cynaroides</name>
    <dbReference type="NCBI Taxonomy" id="273540"/>
    <lineage>
        <taxon>Eukaryota</taxon>
        <taxon>Viridiplantae</taxon>
        <taxon>Streptophyta</taxon>
        <taxon>Embryophyta</taxon>
        <taxon>Tracheophyta</taxon>
        <taxon>Spermatophyta</taxon>
        <taxon>Magnoliopsida</taxon>
        <taxon>Proteales</taxon>
        <taxon>Proteaceae</taxon>
        <taxon>Protea</taxon>
    </lineage>
</organism>
<dbReference type="SUPFAM" id="SSF53335">
    <property type="entry name" value="S-adenosyl-L-methionine-dependent methyltransferases"/>
    <property type="match status" value="1"/>
</dbReference>
<dbReference type="EMBL" id="JAMYWD010000007">
    <property type="protein sequence ID" value="KAJ4965407.1"/>
    <property type="molecule type" value="Genomic_DNA"/>
</dbReference>
<sequence>MVRFGILEAGAYGVTQSREQAFIWAASLEEWLPEWPGPMHVLAGPDLKISLPGNAQYAAVHNTENGAHFHAMTVKDTIGELPPVKNGACDTMIDYQSEPVSWFQKRIRGNMLVLYDHISKEMNELNLFRCRRIPKHPGADWSDLPEDKNGVWGKALRIRISPTG</sequence>
<dbReference type="InterPro" id="IPR029063">
    <property type="entry name" value="SAM-dependent_MTases_sf"/>
</dbReference>
<proteinExistence type="predicted"/>
<dbReference type="GO" id="GO:0044027">
    <property type="term" value="P:negative regulation of gene expression via chromosomal CpG island methylation"/>
    <property type="evidence" value="ECO:0007669"/>
    <property type="project" value="TreeGrafter"/>
</dbReference>
<dbReference type="GO" id="GO:0003677">
    <property type="term" value="F:DNA binding"/>
    <property type="evidence" value="ECO:0007669"/>
    <property type="project" value="TreeGrafter"/>
</dbReference>
<gene>
    <name evidence="1" type="ORF">NE237_017256</name>
</gene>
<accession>A0A9Q0K7N8</accession>
<reference evidence="1" key="1">
    <citation type="journal article" date="2023" name="Plant J.">
        <title>The genome of the king protea, Protea cynaroides.</title>
        <authorList>
            <person name="Chang J."/>
            <person name="Duong T.A."/>
            <person name="Schoeman C."/>
            <person name="Ma X."/>
            <person name="Roodt D."/>
            <person name="Barker N."/>
            <person name="Li Z."/>
            <person name="Van de Peer Y."/>
            <person name="Mizrachi E."/>
        </authorList>
    </citation>
    <scope>NUCLEOTIDE SEQUENCE</scope>
    <source>
        <tissue evidence="1">Young leaves</tissue>
    </source>
</reference>
<dbReference type="AlphaFoldDB" id="A0A9Q0K7N8"/>
<dbReference type="Gene3D" id="3.40.50.150">
    <property type="entry name" value="Vaccinia Virus protein VP39"/>
    <property type="match status" value="1"/>
</dbReference>
<dbReference type="PANTHER" id="PTHR10629">
    <property type="entry name" value="CYTOSINE-SPECIFIC METHYLTRANSFERASE"/>
    <property type="match status" value="1"/>
</dbReference>
<dbReference type="OrthoDB" id="1922421at2759"/>